<dbReference type="AlphaFoldDB" id="A0A1X0NE55"/>
<feature type="domain" description="Complement component 3 CUB" evidence="3">
    <location>
        <begin position="25"/>
        <end position="44"/>
    </location>
</feature>
<dbReference type="Gene3D" id="2.60.120.1540">
    <property type="match status" value="1"/>
</dbReference>
<comment type="caution">
    <text evidence="4">The sequence shown here is derived from an EMBL/GenBank/DDBJ whole genome shotgun (WGS) entry which is preliminary data.</text>
</comment>
<feature type="compositionally biased region" description="Pro residues" evidence="1">
    <location>
        <begin position="72"/>
        <end position="97"/>
    </location>
</feature>
<proteinExistence type="predicted"/>
<dbReference type="PROSITE" id="PS51257">
    <property type="entry name" value="PROKAR_LIPOPROTEIN"/>
    <property type="match status" value="1"/>
</dbReference>
<sequence>MVMMRYVLCILALLLSCACVHVLAEEVPAADLSDQVPDTESETKILLQGTPVAEPTQCPEDQTHITGTCPKEPAPTTPKEPAPTTPKEPAPTSPKEPAPTSTKEPAPTTPKEPAPTTPKEPAPTSPKEPAPTSPKEPETGGADNTNAEDDTTTGEDTTTT</sequence>
<reference evidence="4 5" key="1">
    <citation type="submission" date="2017-03" db="EMBL/GenBank/DDBJ databases">
        <title>An alternative strategy for trypanosome survival in the mammalian bloodstream revealed through genome and transcriptome analysis of the ubiquitous bovine parasite Trypanosoma (Megatrypanum) theileri.</title>
        <authorList>
            <person name="Kelly S."/>
            <person name="Ivens A."/>
            <person name="Mott A."/>
            <person name="O'Neill E."/>
            <person name="Emms D."/>
            <person name="Macleod O."/>
            <person name="Voorheis P."/>
            <person name="Matthews J."/>
            <person name="Matthews K."/>
            <person name="Carrington M."/>
        </authorList>
    </citation>
    <scope>NUCLEOTIDE SEQUENCE [LARGE SCALE GENOMIC DNA]</scope>
    <source>
        <strain evidence="4">Edinburgh</strain>
    </source>
</reference>
<evidence type="ECO:0000313" key="4">
    <source>
        <dbReference type="EMBL" id="ORC81591.1"/>
    </source>
</evidence>
<dbReference type="EMBL" id="NBCO01000112">
    <property type="protein sequence ID" value="ORC81591.1"/>
    <property type="molecule type" value="Genomic_DNA"/>
</dbReference>
<dbReference type="OrthoDB" id="6359008at2759"/>
<dbReference type="RefSeq" id="XP_028876987.1">
    <property type="nucleotide sequence ID" value="XM_029031725.1"/>
</dbReference>
<feature type="region of interest" description="Disordered" evidence="1">
    <location>
        <begin position="47"/>
        <end position="160"/>
    </location>
</feature>
<evidence type="ECO:0000313" key="5">
    <source>
        <dbReference type="Proteomes" id="UP000192257"/>
    </source>
</evidence>
<organism evidence="4 5">
    <name type="scientific">Trypanosoma theileri</name>
    <dbReference type="NCBI Taxonomy" id="67003"/>
    <lineage>
        <taxon>Eukaryota</taxon>
        <taxon>Discoba</taxon>
        <taxon>Euglenozoa</taxon>
        <taxon>Kinetoplastea</taxon>
        <taxon>Metakinetoplastina</taxon>
        <taxon>Trypanosomatida</taxon>
        <taxon>Trypanosomatidae</taxon>
        <taxon>Trypanosoma</taxon>
    </lineage>
</organism>
<gene>
    <name evidence="4" type="ORF">TM35_001121080</name>
</gene>
<evidence type="ECO:0000259" key="3">
    <source>
        <dbReference type="Pfam" id="PF21406"/>
    </source>
</evidence>
<evidence type="ECO:0000256" key="1">
    <source>
        <dbReference type="SAM" id="MobiDB-lite"/>
    </source>
</evidence>
<feature type="signal peptide" evidence="2">
    <location>
        <begin position="1"/>
        <end position="24"/>
    </location>
</feature>
<evidence type="ECO:0000256" key="2">
    <source>
        <dbReference type="SAM" id="SignalP"/>
    </source>
</evidence>
<keyword evidence="5" id="KW-1185">Reference proteome</keyword>
<dbReference type="InterPro" id="IPR049466">
    <property type="entry name" value="C3_CUB1"/>
</dbReference>
<dbReference type="Pfam" id="PF21406">
    <property type="entry name" value="C3_CUB1"/>
    <property type="match status" value="1"/>
</dbReference>
<accession>A0A1X0NE55</accession>
<dbReference type="Proteomes" id="UP000192257">
    <property type="component" value="Unassembled WGS sequence"/>
</dbReference>
<feature type="non-terminal residue" evidence="4">
    <location>
        <position position="160"/>
    </location>
</feature>
<dbReference type="STRING" id="67003.A0A1X0NE55"/>
<feature type="chain" id="PRO_5010870908" evidence="2">
    <location>
        <begin position="25"/>
        <end position="160"/>
    </location>
</feature>
<name>A0A1X0NE55_9TRYP</name>
<feature type="compositionally biased region" description="Pro residues" evidence="1">
    <location>
        <begin position="107"/>
        <end position="134"/>
    </location>
</feature>
<keyword evidence="2" id="KW-0732">Signal</keyword>
<protein>
    <submittedName>
        <fullName evidence="4">Protein P102</fullName>
    </submittedName>
</protein>
<dbReference type="VEuPathDB" id="TriTrypDB:TM35_001121080"/>
<dbReference type="GeneID" id="39991505"/>